<dbReference type="PANTHER" id="PTHR30632:SF0">
    <property type="entry name" value="SULFATE-BINDING PROTEIN"/>
    <property type="match status" value="1"/>
</dbReference>
<dbReference type="STRING" id="1907939.BKL49_05945"/>
<dbReference type="GO" id="GO:0015689">
    <property type="term" value="P:molybdate ion transport"/>
    <property type="evidence" value="ECO:0007669"/>
    <property type="project" value="TreeGrafter"/>
</dbReference>
<keyword evidence="2" id="KW-1185">Reference proteome</keyword>
<evidence type="ECO:0000313" key="2">
    <source>
        <dbReference type="Proteomes" id="UP000188602"/>
    </source>
</evidence>
<protein>
    <submittedName>
        <fullName evidence="1">Molybdenum ABC transporter substrate-binding protein</fullName>
    </submittedName>
</protein>
<gene>
    <name evidence="1" type="ORF">BKL49_05945</name>
</gene>
<dbReference type="AlphaFoldDB" id="A0A1V3JRP6"/>
<dbReference type="Proteomes" id="UP000188602">
    <property type="component" value="Unassembled WGS sequence"/>
</dbReference>
<comment type="caution">
    <text evidence="1">The sequence shown here is derived from an EMBL/GenBank/DDBJ whole genome shotgun (WGS) entry which is preliminary data.</text>
</comment>
<dbReference type="InterPro" id="IPR050682">
    <property type="entry name" value="ModA/WtpA"/>
</dbReference>
<proteinExistence type="predicted"/>
<dbReference type="PANTHER" id="PTHR30632">
    <property type="entry name" value="MOLYBDATE-BINDING PERIPLASMIC PROTEIN"/>
    <property type="match status" value="1"/>
</dbReference>
<sequence>MKKLIIFSAGSFRFVLQDLVEYFQLFHSWDIQCVCAPAGLLRERIEKGARCDLFISANRENIDRLRQTNRIFRQTVIAYNRLLLTTLDDVKFRQKTFFELLFDRTLRLATSTPNTDPCGDYTWEFFDKIEQRFPTEGEALKQRALQLVGNENSTIVPKGEIASRYLLSQGYAEMMLGYAHYQAQLTGKGFLFYELPKEFSIRADYMSALLSDSRQTVLFFDFLCGEEAQRIIQNHGFYLE</sequence>
<dbReference type="RefSeq" id="WP_077423696.1">
    <property type="nucleotide sequence ID" value="NZ_MLHQ01000011.1"/>
</dbReference>
<dbReference type="OrthoDB" id="516817at2"/>
<reference evidence="1 2" key="1">
    <citation type="submission" date="2016-10" db="EMBL/GenBank/DDBJ databases">
        <title>Rodentibacter gen. nov. and new species.</title>
        <authorList>
            <person name="Christensen H."/>
        </authorList>
    </citation>
    <scope>NUCLEOTIDE SEQUENCE [LARGE SCALE GENOMIC DNA]</scope>
    <source>
        <strain evidence="1 2">Ac151</strain>
    </source>
</reference>
<evidence type="ECO:0000313" key="1">
    <source>
        <dbReference type="EMBL" id="OOF59075.1"/>
    </source>
</evidence>
<dbReference type="Gene3D" id="3.40.190.10">
    <property type="entry name" value="Periplasmic binding protein-like II"/>
    <property type="match status" value="2"/>
</dbReference>
<dbReference type="GO" id="GO:0030973">
    <property type="term" value="F:molybdate ion binding"/>
    <property type="evidence" value="ECO:0007669"/>
    <property type="project" value="TreeGrafter"/>
</dbReference>
<organism evidence="1 2">
    <name type="scientific">Rodentibacter myodis</name>
    <dbReference type="NCBI Taxonomy" id="1907939"/>
    <lineage>
        <taxon>Bacteria</taxon>
        <taxon>Pseudomonadati</taxon>
        <taxon>Pseudomonadota</taxon>
        <taxon>Gammaproteobacteria</taxon>
        <taxon>Pasteurellales</taxon>
        <taxon>Pasteurellaceae</taxon>
        <taxon>Rodentibacter</taxon>
    </lineage>
</organism>
<dbReference type="EMBL" id="MLHQ01000011">
    <property type="protein sequence ID" value="OOF59075.1"/>
    <property type="molecule type" value="Genomic_DNA"/>
</dbReference>
<accession>A0A1V3JRP6</accession>
<name>A0A1V3JRP6_9PAST</name>
<dbReference type="SUPFAM" id="SSF53850">
    <property type="entry name" value="Periplasmic binding protein-like II"/>
    <property type="match status" value="1"/>
</dbReference>
<dbReference type="Pfam" id="PF13531">
    <property type="entry name" value="SBP_bac_11"/>
    <property type="match status" value="1"/>
</dbReference>